<dbReference type="InterPro" id="IPR036162">
    <property type="entry name" value="Resolvase-like_N_sf"/>
</dbReference>
<evidence type="ECO:0000256" key="3">
    <source>
        <dbReference type="ARBA" id="ARBA00023172"/>
    </source>
</evidence>
<proteinExistence type="predicted"/>
<dbReference type="SUPFAM" id="SSF53041">
    <property type="entry name" value="Resolvase-like"/>
    <property type="match status" value="1"/>
</dbReference>
<dbReference type="PROSITE" id="PS51736">
    <property type="entry name" value="RECOMBINASES_3"/>
    <property type="match status" value="1"/>
</dbReference>
<name>A0A509BPM1_9ENTR</name>
<keyword evidence="3" id="KW-0233">DNA recombination</keyword>
<evidence type="ECO:0000256" key="1">
    <source>
        <dbReference type="ARBA" id="ARBA00022908"/>
    </source>
</evidence>
<evidence type="ECO:0000259" key="6">
    <source>
        <dbReference type="PROSITE" id="PS51736"/>
    </source>
</evidence>
<protein>
    <submittedName>
        <fullName evidence="7">DNA-invertase</fullName>
    </submittedName>
</protein>
<evidence type="ECO:0000256" key="2">
    <source>
        <dbReference type="ARBA" id="ARBA00023125"/>
    </source>
</evidence>
<dbReference type="GO" id="GO:0003677">
    <property type="term" value="F:DNA binding"/>
    <property type="evidence" value="ECO:0007669"/>
    <property type="project" value="UniProtKB-KW"/>
</dbReference>
<sequence length="79" mass="8813">MATIGYIRVSTIDQNIDLQRNALTSANCDRIFEDRISGQDCKPPRPETSVKVCNKGDTLVVWKLDRLGPQREKPGGVNI</sequence>
<dbReference type="PROSITE" id="PS00397">
    <property type="entry name" value="RECOMBINASES_1"/>
    <property type="match status" value="1"/>
</dbReference>
<evidence type="ECO:0000256" key="5">
    <source>
        <dbReference type="PROSITE-ProRule" id="PRU10137"/>
    </source>
</evidence>
<dbReference type="Gene3D" id="3.40.50.1390">
    <property type="entry name" value="Resolvase, N-terminal catalytic domain"/>
    <property type="match status" value="1"/>
</dbReference>
<reference evidence="7" key="1">
    <citation type="submission" date="2019-06" db="EMBL/GenBank/DDBJ databases">
        <authorList>
            <consortium name="Pathogen Informatics"/>
        </authorList>
    </citation>
    <scope>NUCLEOTIDE SEQUENCE</scope>
    <source>
        <strain evidence="7">NCTC6947</strain>
    </source>
</reference>
<organism evidence="7">
    <name type="scientific">Salmonella sp. NCTC 6947</name>
    <dbReference type="NCBI Taxonomy" id="2583581"/>
    <lineage>
        <taxon>Bacteria</taxon>
        <taxon>Pseudomonadati</taxon>
        <taxon>Pseudomonadota</taxon>
        <taxon>Gammaproteobacteria</taxon>
        <taxon>Enterobacterales</taxon>
        <taxon>Enterobacteriaceae</taxon>
        <taxon>Salmonella</taxon>
    </lineage>
</organism>
<dbReference type="AlphaFoldDB" id="A0A509BPM1"/>
<dbReference type="InterPro" id="IPR006118">
    <property type="entry name" value="Recombinase_CS"/>
</dbReference>
<feature type="active site" description="O-(5'-phospho-DNA)-serine intermediate" evidence="4 5">
    <location>
        <position position="10"/>
    </location>
</feature>
<dbReference type="EMBL" id="CABFNZ010000003">
    <property type="protein sequence ID" value="VUC75229.1"/>
    <property type="molecule type" value="Genomic_DNA"/>
</dbReference>
<evidence type="ECO:0000313" key="7">
    <source>
        <dbReference type="EMBL" id="VUC75229.1"/>
    </source>
</evidence>
<accession>A0A509BPM1</accession>
<dbReference type="PROSITE" id="PS00398">
    <property type="entry name" value="RECOMBINASES_2"/>
    <property type="match status" value="1"/>
</dbReference>
<dbReference type="Pfam" id="PF00239">
    <property type="entry name" value="Resolvase"/>
    <property type="match status" value="1"/>
</dbReference>
<dbReference type="InterPro" id="IPR006119">
    <property type="entry name" value="Resolv_N"/>
</dbReference>
<keyword evidence="1" id="KW-0229">DNA integration</keyword>
<evidence type="ECO:0000256" key="4">
    <source>
        <dbReference type="PIRSR" id="PIRSR606118-50"/>
    </source>
</evidence>
<gene>
    <name evidence="7" type="primary">hin_3</name>
    <name evidence="7" type="ORF">NCTC6947_01210</name>
</gene>
<dbReference type="GO" id="GO:0000150">
    <property type="term" value="F:DNA strand exchange activity"/>
    <property type="evidence" value="ECO:0007669"/>
    <property type="project" value="InterPro"/>
</dbReference>
<feature type="domain" description="Resolvase/invertase-type recombinase catalytic" evidence="6">
    <location>
        <begin position="2"/>
        <end position="79"/>
    </location>
</feature>
<dbReference type="CDD" id="cd03768">
    <property type="entry name" value="SR_ResInv"/>
    <property type="match status" value="1"/>
</dbReference>
<dbReference type="GO" id="GO:0015074">
    <property type="term" value="P:DNA integration"/>
    <property type="evidence" value="ECO:0007669"/>
    <property type="project" value="UniProtKB-KW"/>
</dbReference>
<keyword evidence="2" id="KW-0238">DNA-binding</keyword>